<dbReference type="InterPro" id="IPR000120">
    <property type="entry name" value="Amidase"/>
</dbReference>
<evidence type="ECO:0000313" key="3">
    <source>
        <dbReference type="EMBL" id="XBO40063.1"/>
    </source>
</evidence>
<proteinExistence type="inferred from homology"/>
<dbReference type="InterPro" id="IPR023631">
    <property type="entry name" value="Amidase_dom"/>
</dbReference>
<dbReference type="NCBIfam" id="NF004815">
    <property type="entry name" value="PRK06169.1"/>
    <property type="match status" value="1"/>
</dbReference>
<dbReference type="PANTHER" id="PTHR11895">
    <property type="entry name" value="TRANSAMIDASE"/>
    <property type="match status" value="1"/>
</dbReference>
<dbReference type="RefSeq" id="WP_406856918.1">
    <property type="nucleotide sequence ID" value="NZ_CP157484.1"/>
</dbReference>
<dbReference type="Pfam" id="PF01425">
    <property type="entry name" value="Amidase"/>
    <property type="match status" value="1"/>
</dbReference>
<dbReference type="InterPro" id="IPR036928">
    <property type="entry name" value="AS_sf"/>
</dbReference>
<dbReference type="EMBL" id="CP157484">
    <property type="protein sequence ID" value="XBO40063.1"/>
    <property type="molecule type" value="Genomic_DNA"/>
</dbReference>
<dbReference type="GO" id="GO:0004040">
    <property type="term" value="F:amidase activity"/>
    <property type="evidence" value="ECO:0007669"/>
    <property type="project" value="UniProtKB-EC"/>
</dbReference>
<feature type="domain" description="Amidase" evidence="2">
    <location>
        <begin position="27"/>
        <end position="448"/>
    </location>
</feature>
<protein>
    <submittedName>
        <fullName evidence="3">Amidase</fullName>
        <ecNumber evidence="3">3.5.1.4</ecNumber>
    </submittedName>
</protein>
<dbReference type="EC" id="3.5.1.4" evidence="3"/>
<reference evidence="3" key="1">
    <citation type="submission" date="2024-05" db="EMBL/GenBank/DDBJ databases">
        <authorList>
            <person name="Kim S."/>
            <person name="Heo J."/>
            <person name="Choi H."/>
            <person name="Choi Y."/>
            <person name="Kwon S.-W."/>
            <person name="Kim Y."/>
        </authorList>
    </citation>
    <scope>NUCLEOTIDE SEQUENCE</scope>
    <source>
        <strain evidence="3">KACC 23698</strain>
    </source>
</reference>
<evidence type="ECO:0000256" key="1">
    <source>
        <dbReference type="ARBA" id="ARBA00009199"/>
    </source>
</evidence>
<name>A0AAU7JI49_9HYPH</name>
<accession>A0AAU7JI49</accession>
<keyword evidence="3" id="KW-0378">Hydrolase</keyword>
<comment type="similarity">
    <text evidence="1">Belongs to the amidase family.</text>
</comment>
<dbReference type="SUPFAM" id="SSF75304">
    <property type="entry name" value="Amidase signature (AS) enzymes"/>
    <property type="match status" value="1"/>
</dbReference>
<organism evidence="3">
    <name type="scientific">Alsobacter sp. KACC 23698</name>
    <dbReference type="NCBI Taxonomy" id="3149229"/>
    <lineage>
        <taxon>Bacteria</taxon>
        <taxon>Pseudomonadati</taxon>
        <taxon>Pseudomonadota</taxon>
        <taxon>Alphaproteobacteria</taxon>
        <taxon>Hyphomicrobiales</taxon>
        <taxon>Alsobacteraceae</taxon>
        <taxon>Alsobacter</taxon>
    </lineage>
</organism>
<dbReference type="Gene3D" id="3.90.1300.10">
    <property type="entry name" value="Amidase signature (AS) domain"/>
    <property type="match status" value="1"/>
</dbReference>
<sequence length="468" mass="49635">MTDIADLTAVELLRHYRRRTLSPVEAARDALARKAKHEPAVNAFCGGDEDDALAMARASEARWAKGEPCGPVDGVPTTVKDNIAVKGWTWFKGSAVTSKAPAEEDAPAVARLREAGAVFLGKTCMPEFGWKGLGDSPLTGITRNPWKLDRTPGGSSSGAAACAALNIGCIHIGTDGAGSIRIPAAFTGVFGIKASYGRVPARPISTMGFLAHVGPLTRTVEDAALALSVIGRPDSRDMTAMTTPPPDYRIGLADGVRGLRIAWSPRLGHVRTLDAEIERLSAAAARRFEELGAVVEEVDPGIPDTLETLITLWTAGAALALQPFGPEERARMDPGLVEAARRGERLSATAYVDAFLNQRNAVAARMAEFHQRYDLLLTPTLATEAFEVGRLTPADGRFGEDWTAWTPYTYPFNISQQPAASVPCGLTAAGLPAGLQIVGPFGSDALVLRAARAYEALAGWETLSSPRA</sequence>
<gene>
    <name evidence="3" type="ORF">ABEG18_04590</name>
</gene>
<dbReference type="PANTHER" id="PTHR11895:SF7">
    <property type="entry name" value="GLUTAMYL-TRNA(GLN) AMIDOTRANSFERASE SUBUNIT A, MITOCHONDRIAL"/>
    <property type="match status" value="1"/>
</dbReference>
<evidence type="ECO:0000259" key="2">
    <source>
        <dbReference type="Pfam" id="PF01425"/>
    </source>
</evidence>
<dbReference type="AlphaFoldDB" id="A0AAU7JI49"/>